<reference evidence="2 3" key="1">
    <citation type="submission" date="2018-03" db="EMBL/GenBank/DDBJ databases">
        <title>Genomes of Pezizomycetes fungi and the evolution of truffles.</title>
        <authorList>
            <person name="Murat C."/>
            <person name="Payen T."/>
            <person name="Noel B."/>
            <person name="Kuo A."/>
            <person name="Martin F.M."/>
        </authorList>
    </citation>
    <scope>NUCLEOTIDE SEQUENCE [LARGE SCALE GENOMIC DNA]</scope>
    <source>
        <strain evidence="2">091103-1</strain>
    </source>
</reference>
<evidence type="ECO:0000313" key="2">
    <source>
        <dbReference type="EMBL" id="PWW76943.1"/>
    </source>
</evidence>
<name>A0A317SR91_9PEZI</name>
<evidence type="ECO:0000256" key="1">
    <source>
        <dbReference type="SAM" id="SignalP"/>
    </source>
</evidence>
<evidence type="ECO:0000313" key="3">
    <source>
        <dbReference type="Proteomes" id="UP000246991"/>
    </source>
</evidence>
<feature type="signal peptide" evidence="1">
    <location>
        <begin position="1"/>
        <end position="26"/>
    </location>
</feature>
<protein>
    <recommendedName>
        <fullName evidence="4">Cyanovirin-N domain-containing protein</fullName>
    </recommendedName>
</protein>
<dbReference type="AlphaFoldDB" id="A0A317SR91"/>
<organism evidence="2 3">
    <name type="scientific">Tuber magnatum</name>
    <name type="common">white Piedmont truffle</name>
    <dbReference type="NCBI Taxonomy" id="42249"/>
    <lineage>
        <taxon>Eukaryota</taxon>
        <taxon>Fungi</taxon>
        <taxon>Dikarya</taxon>
        <taxon>Ascomycota</taxon>
        <taxon>Pezizomycotina</taxon>
        <taxon>Pezizomycetes</taxon>
        <taxon>Pezizales</taxon>
        <taxon>Tuberaceae</taxon>
        <taxon>Tuber</taxon>
    </lineage>
</organism>
<gene>
    <name evidence="2" type="ORF">C7212DRAFT_363519</name>
</gene>
<evidence type="ECO:0008006" key="4">
    <source>
        <dbReference type="Google" id="ProtNLM"/>
    </source>
</evidence>
<accession>A0A317SR91</accession>
<dbReference type="EMBL" id="PYWC01000029">
    <property type="protein sequence ID" value="PWW76943.1"/>
    <property type="molecule type" value="Genomic_DNA"/>
</dbReference>
<proteinExistence type="predicted"/>
<feature type="chain" id="PRO_5016443963" description="Cyanovirin-N domain-containing protein" evidence="1">
    <location>
        <begin position="27"/>
        <end position="193"/>
    </location>
</feature>
<keyword evidence="1" id="KW-0732">Signal</keyword>
<dbReference type="OrthoDB" id="3039892at2759"/>
<dbReference type="Proteomes" id="UP000246991">
    <property type="component" value="Unassembled WGS sequence"/>
</dbReference>
<sequence>MHIFNINTITTPALFLFLFILPTPSAQVPGNQENSTLSATEIESLSKINTIKIPISFSIYQVTQKTPTSAIQILNETIAVQDLTCETNRASPYVWDIARAANLIRNGNWCVQKNPVGSMCTKHVRRDTASLGTCGTFWLAVRCRDLSWVGDLVIANCRWKYQAGGQYLSCAYPAHRMYGRAFHTSQTPPDKDQ</sequence>
<keyword evidence="3" id="KW-1185">Reference proteome</keyword>
<comment type="caution">
    <text evidence="2">The sequence shown here is derived from an EMBL/GenBank/DDBJ whole genome shotgun (WGS) entry which is preliminary data.</text>
</comment>